<dbReference type="InterPro" id="IPR032816">
    <property type="entry name" value="VTT_dom"/>
</dbReference>
<comment type="caution">
    <text evidence="6">Lacks conserved residue(s) required for the propagation of feature annotation.</text>
</comment>
<feature type="transmembrane region" description="Helical" evidence="6">
    <location>
        <begin position="87"/>
        <end position="107"/>
    </location>
</feature>
<evidence type="ECO:0000259" key="7">
    <source>
        <dbReference type="Pfam" id="PF09335"/>
    </source>
</evidence>
<evidence type="ECO:0000256" key="1">
    <source>
        <dbReference type="ARBA" id="ARBA00004651"/>
    </source>
</evidence>
<keyword evidence="9" id="KW-1185">Reference proteome</keyword>
<evidence type="ECO:0000256" key="5">
    <source>
        <dbReference type="ARBA" id="ARBA00023136"/>
    </source>
</evidence>
<dbReference type="PANTHER" id="PTHR12677">
    <property type="entry name" value="GOLGI APPARATUS MEMBRANE PROTEIN TVP38-RELATED"/>
    <property type="match status" value="1"/>
</dbReference>
<dbReference type="RefSeq" id="WP_090485910.1">
    <property type="nucleotide sequence ID" value="NZ_FOUO01000010.1"/>
</dbReference>
<keyword evidence="3 6" id="KW-0812">Transmembrane</keyword>
<gene>
    <name evidence="8" type="ORF">SAMN05421721_11050</name>
</gene>
<name>A0A1I4RXN1_ECTMO</name>
<dbReference type="STRING" id="195064.SAMN05421721_11050"/>
<dbReference type="PROSITE" id="PS51257">
    <property type="entry name" value="PROKAR_LIPOPROTEIN"/>
    <property type="match status" value="1"/>
</dbReference>
<sequence length="230" mass="24653">MPRTPSTLRIPLLLFTLAALACALWILGDRALEWIGHHQETVLQLAREETALAGLCYVAAVTLGKITPFPGGFLLMLSGGYLFGAPLGALLCALGSGLSAVLVAGLGRRLFPQWIHRRWGHRLTGFEKGLTQNGFHLLLALRLFPVVPAWLANLLPVAFPVPLGQVLAATTLGLLPMSFLVGRLGAGLADLTQARHLQPADILTPGLLLPLAGLAVLALIPVLLRWRQRD</sequence>
<protein>
    <recommendedName>
        <fullName evidence="6">TVP38/TMEM64 family membrane protein</fullName>
    </recommendedName>
</protein>
<dbReference type="PANTHER" id="PTHR12677:SF59">
    <property type="entry name" value="GOLGI APPARATUS MEMBRANE PROTEIN TVP38-RELATED"/>
    <property type="match status" value="1"/>
</dbReference>
<dbReference type="Pfam" id="PF09335">
    <property type="entry name" value="VTT_dom"/>
    <property type="match status" value="1"/>
</dbReference>
<reference evidence="8 9" key="1">
    <citation type="submission" date="2016-10" db="EMBL/GenBank/DDBJ databases">
        <authorList>
            <person name="de Groot N.N."/>
        </authorList>
    </citation>
    <scope>NUCLEOTIDE SEQUENCE [LARGE SCALE GENOMIC DNA]</scope>
    <source>
        <strain evidence="8 9">DSM 4180</strain>
    </source>
</reference>
<evidence type="ECO:0000256" key="3">
    <source>
        <dbReference type="ARBA" id="ARBA00022692"/>
    </source>
</evidence>
<dbReference type="InterPro" id="IPR015414">
    <property type="entry name" value="TMEM64"/>
</dbReference>
<comment type="similarity">
    <text evidence="6">Belongs to the TVP38/TMEM64 family.</text>
</comment>
<evidence type="ECO:0000313" key="9">
    <source>
        <dbReference type="Proteomes" id="UP000199556"/>
    </source>
</evidence>
<evidence type="ECO:0000256" key="2">
    <source>
        <dbReference type="ARBA" id="ARBA00022475"/>
    </source>
</evidence>
<feature type="transmembrane region" description="Helical" evidence="6">
    <location>
        <begin position="135"/>
        <end position="159"/>
    </location>
</feature>
<feature type="transmembrane region" description="Helical" evidence="6">
    <location>
        <begin position="206"/>
        <end position="224"/>
    </location>
</feature>
<dbReference type="Proteomes" id="UP000199556">
    <property type="component" value="Unassembled WGS sequence"/>
</dbReference>
<dbReference type="AlphaFoldDB" id="A0A1I4RXN1"/>
<dbReference type="GO" id="GO:0005886">
    <property type="term" value="C:plasma membrane"/>
    <property type="evidence" value="ECO:0007669"/>
    <property type="project" value="UniProtKB-SubCell"/>
</dbReference>
<organism evidence="8 9">
    <name type="scientific">Ectothiorhodospira mobilis</name>
    <dbReference type="NCBI Taxonomy" id="195064"/>
    <lineage>
        <taxon>Bacteria</taxon>
        <taxon>Pseudomonadati</taxon>
        <taxon>Pseudomonadota</taxon>
        <taxon>Gammaproteobacteria</taxon>
        <taxon>Chromatiales</taxon>
        <taxon>Ectothiorhodospiraceae</taxon>
        <taxon>Ectothiorhodospira</taxon>
    </lineage>
</organism>
<comment type="subcellular location">
    <subcellularLocation>
        <location evidence="1 6">Cell membrane</location>
        <topology evidence="1 6">Multi-pass membrane protein</topology>
    </subcellularLocation>
</comment>
<dbReference type="EMBL" id="FOUO01000010">
    <property type="protein sequence ID" value="SFM56764.1"/>
    <property type="molecule type" value="Genomic_DNA"/>
</dbReference>
<keyword evidence="5 6" id="KW-0472">Membrane</keyword>
<evidence type="ECO:0000256" key="6">
    <source>
        <dbReference type="RuleBase" id="RU366058"/>
    </source>
</evidence>
<accession>A0A1I4RXN1</accession>
<feature type="domain" description="VTT" evidence="7">
    <location>
        <begin position="70"/>
        <end position="185"/>
    </location>
</feature>
<dbReference type="OrthoDB" id="9800167at2"/>
<evidence type="ECO:0000256" key="4">
    <source>
        <dbReference type="ARBA" id="ARBA00022989"/>
    </source>
</evidence>
<feature type="transmembrane region" description="Helical" evidence="6">
    <location>
        <begin position="52"/>
        <end position="75"/>
    </location>
</feature>
<proteinExistence type="inferred from homology"/>
<keyword evidence="2 6" id="KW-1003">Cell membrane</keyword>
<keyword evidence="4 6" id="KW-1133">Transmembrane helix</keyword>
<evidence type="ECO:0000313" key="8">
    <source>
        <dbReference type="EMBL" id="SFM56764.1"/>
    </source>
</evidence>